<evidence type="ECO:0000256" key="2">
    <source>
        <dbReference type="ARBA" id="ARBA00004651"/>
    </source>
</evidence>
<gene>
    <name evidence="15" type="ORF">ACFFJ6_01090</name>
</gene>
<comment type="caution">
    <text evidence="15">The sequence shown here is derived from an EMBL/GenBank/DDBJ whole genome shotgun (WGS) entry which is preliminary data.</text>
</comment>
<dbReference type="Gene3D" id="1.20.950.20">
    <property type="entry name" value="Transmembrane di-heme cytochromes, Chain C"/>
    <property type="match status" value="1"/>
</dbReference>
<evidence type="ECO:0000256" key="12">
    <source>
        <dbReference type="ARBA" id="ARBA00037975"/>
    </source>
</evidence>
<keyword evidence="4" id="KW-1003">Cell membrane</keyword>
<evidence type="ECO:0000313" key="16">
    <source>
        <dbReference type="Proteomes" id="UP001589775"/>
    </source>
</evidence>
<evidence type="ECO:0000256" key="13">
    <source>
        <dbReference type="SAM" id="Phobius"/>
    </source>
</evidence>
<dbReference type="PANTHER" id="PTHR30529">
    <property type="entry name" value="CYTOCHROME B561"/>
    <property type="match status" value="1"/>
</dbReference>
<evidence type="ECO:0000256" key="10">
    <source>
        <dbReference type="ARBA" id="ARBA00023004"/>
    </source>
</evidence>
<keyword evidence="8" id="KW-0249">Electron transport</keyword>
<evidence type="ECO:0000256" key="11">
    <source>
        <dbReference type="ARBA" id="ARBA00023136"/>
    </source>
</evidence>
<name>A0ABV6ELE6_9BRAD</name>
<dbReference type="InterPro" id="IPR052168">
    <property type="entry name" value="Cytochrome_b561_oxidase"/>
</dbReference>
<evidence type="ECO:0000256" key="6">
    <source>
        <dbReference type="ARBA" id="ARBA00022692"/>
    </source>
</evidence>
<feature type="domain" description="Cytochrome b561 bacterial/Ni-hydrogenase" evidence="14">
    <location>
        <begin position="15"/>
        <end position="178"/>
    </location>
</feature>
<reference evidence="15 16" key="1">
    <citation type="submission" date="2024-09" db="EMBL/GenBank/DDBJ databases">
        <authorList>
            <person name="Sun Q."/>
            <person name="Mori K."/>
        </authorList>
    </citation>
    <scope>NUCLEOTIDE SEQUENCE [LARGE SCALE GENOMIC DNA]</scope>
    <source>
        <strain evidence="15 16">KCTC 23279</strain>
    </source>
</reference>
<dbReference type="Pfam" id="PF01292">
    <property type="entry name" value="Ni_hydr_CYTB"/>
    <property type="match status" value="1"/>
</dbReference>
<feature type="transmembrane region" description="Helical" evidence="13">
    <location>
        <begin position="21"/>
        <end position="40"/>
    </location>
</feature>
<evidence type="ECO:0000313" key="15">
    <source>
        <dbReference type="EMBL" id="MFC0239035.1"/>
    </source>
</evidence>
<comment type="cofactor">
    <cofactor evidence="1">
        <name>heme b</name>
        <dbReference type="ChEBI" id="CHEBI:60344"/>
    </cofactor>
</comment>
<evidence type="ECO:0000256" key="5">
    <source>
        <dbReference type="ARBA" id="ARBA00022617"/>
    </source>
</evidence>
<keyword evidence="6 13" id="KW-0812">Transmembrane</keyword>
<comment type="similarity">
    <text evidence="12">Belongs to the cytochrome b561 family.</text>
</comment>
<keyword evidence="3" id="KW-0813">Transport</keyword>
<keyword evidence="7" id="KW-0479">Metal-binding</keyword>
<evidence type="ECO:0000256" key="1">
    <source>
        <dbReference type="ARBA" id="ARBA00001970"/>
    </source>
</evidence>
<dbReference type="Proteomes" id="UP001589775">
    <property type="component" value="Unassembled WGS sequence"/>
</dbReference>
<organism evidence="15 16">
    <name type="scientific">Rhodopseudomonas telluris</name>
    <dbReference type="NCBI Taxonomy" id="644215"/>
    <lineage>
        <taxon>Bacteria</taxon>
        <taxon>Pseudomonadati</taxon>
        <taxon>Pseudomonadota</taxon>
        <taxon>Alphaproteobacteria</taxon>
        <taxon>Hyphomicrobiales</taxon>
        <taxon>Nitrobacteraceae</taxon>
        <taxon>Rhodopseudomonas</taxon>
    </lineage>
</organism>
<feature type="transmembrane region" description="Helical" evidence="13">
    <location>
        <begin position="97"/>
        <end position="116"/>
    </location>
</feature>
<feature type="transmembrane region" description="Helical" evidence="13">
    <location>
        <begin position="153"/>
        <end position="170"/>
    </location>
</feature>
<evidence type="ECO:0000256" key="4">
    <source>
        <dbReference type="ARBA" id="ARBA00022475"/>
    </source>
</evidence>
<keyword evidence="9 13" id="KW-1133">Transmembrane helix</keyword>
<keyword evidence="5" id="KW-0349">Heme</keyword>
<evidence type="ECO:0000256" key="9">
    <source>
        <dbReference type="ARBA" id="ARBA00022989"/>
    </source>
</evidence>
<keyword evidence="16" id="KW-1185">Reference proteome</keyword>
<dbReference type="EMBL" id="JBHLWM010000001">
    <property type="protein sequence ID" value="MFC0239035.1"/>
    <property type="molecule type" value="Genomic_DNA"/>
</dbReference>
<dbReference type="InterPro" id="IPR011577">
    <property type="entry name" value="Cyt_b561_bac/Ni-Hgenase"/>
</dbReference>
<dbReference type="PANTHER" id="PTHR30529:SF1">
    <property type="entry name" value="CYTOCHROME B561 HOMOLOG 2"/>
    <property type="match status" value="1"/>
</dbReference>
<keyword evidence="11 13" id="KW-0472">Membrane</keyword>
<sequence>MTQAEPATTVPVDKYPTSLRVLHWLRALLIFGLIAVGWFMTSLDDEAAERFGALYPLHKSFGLLVLLIVLVQLGIRATSRLPGPADLPTHERVLSHVVHVAIYALVLIVPLMGYAMSSTYAHSDGVTFFGLHVPELLPKNDTAFRVFQFLHKVLAYTLLGLVVLHIAGALKHRFFDKNPKADVLPRMM</sequence>
<evidence type="ECO:0000256" key="3">
    <source>
        <dbReference type="ARBA" id="ARBA00022448"/>
    </source>
</evidence>
<dbReference type="RefSeq" id="WP_378383472.1">
    <property type="nucleotide sequence ID" value="NZ_JBHLWM010000001.1"/>
</dbReference>
<feature type="transmembrane region" description="Helical" evidence="13">
    <location>
        <begin position="60"/>
        <end position="77"/>
    </location>
</feature>
<evidence type="ECO:0000256" key="8">
    <source>
        <dbReference type="ARBA" id="ARBA00022982"/>
    </source>
</evidence>
<evidence type="ECO:0000259" key="14">
    <source>
        <dbReference type="Pfam" id="PF01292"/>
    </source>
</evidence>
<evidence type="ECO:0000256" key="7">
    <source>
        <dbReference type="ARBA" id="ARBA00022723"/>
    </source>
</evidence>
<accession>A0ABV6ELE6</accession>
<keyword evidence="10" id="KW-0408">Iron</keyword>
<comment type="subcellular location">
    <subcellularLocation>
        <location evidence="2">Cell membrane</location>
        <topology evidence="2">Multi-pass membrane protein</topology>
    </subcellularLocation>
</comment>
<dbReference type="SUPFAM" id="SSF81342">
    <property type="entry name" value="Transmembrane di-heme cytochromes"/>
    <property type="match status" value="1"/>
</dbReference>
<dbReference type="InterPro" id="IPR016174">
    <property type="entry name" value="Di-haem_cyt_TM"/>
</dbReference>
<proteinExistence type="inferred from homology"/>
<protein>
    <submittedName>
        <fullName evidence="15">Cytochrome b</fullName>
    </submittedName>
</protein>